<dbReference type="AlphaFoldDB" id="A0AAD8EHX3"/>
<dbReference type="Proteomes" id="UP001233999">
    <property type="component" value="Unassembled WGS sequence"/>
</dbReference>
<keyword evidence="1" id="KW-0812">Transmembrane</keyword>
<evidence type="ECO:0000313" key="2">
    <source>
        <dbReference type="EMBL" id="KAJ9590938.1"/>
    </source>
</evidence>
<organism evidence="2 3">
    <name type="scientific">Diploptera punctata</name>
    <name type="common">Pacific beetle cockroach</name>
    <dbReference type="NCBI Taxonomy" id="6984"/>
    <lineage>
        <taxon>Eukaryota</taxon>
        <taxon>Metazoa</taxon>
        <taxon>Ecdysozoa</taxon>
        <taxon>Arthropoda</taxon>
        <taxon>Hexapoda</taxon>
        <taxon>Insecta</taxon>
        <taxon>Pterygota</taxon>
        <taxon>Neoptera</taxon>
        <taxon>Polyneoptera</taxon>
        <taxon>Dictyoptera</taxon>
        <taxon>Blattodea</taxon>
        <taxon>Blaberoidea</taxon>
        <taxon>Blaberidae</taxon>
        <taxon>Diplopterinae</taxon>
        <taxon>Diploptera</taxon>
    </lineage>
</organism>
<sequence>NVIENIIKKLFLKFHYHIKSEDCNRKQYHRTNITRNVHSVFCHLESFILEAASNNLKCNIENLVDQAVKTNLKGEFKNHHEGYHGQISQTPDSSVLSRVFFFFFFFFFFLCTLGYLTNLAGQNYLSVLIKCSKEQKRNFCRFFRQLSYWQKAVLYYCRTMFSGQILHPNFCLPTLDHATPYSSLNGMYECGCERSVNGCVLPGSLSNNQ</sequence>
<keyword evidence="3" id="KW-1185">Reference proteome</keyword>
<comment type="caution">
    <text evidence="2">The sequence shown here is derived from an EMBL/GenBank/DDBJ whole genome shotgun (WGS) entry which is preliminary data.</text>
</comment>
<keyword evidence="1" id="KW-1133">Transmembrane helix</keyword>
<feature type="non-terminal residue" evidence="2">
    <location>
        <position position="209"/>
    </location>
</feature>
<reference evidence="2" key="2">
    <citation type="submission" date="2023-05" db="EMBL/GenBank/DDBJ databases">
        <authorList>
            <person name="Fouks B."/>
        </authorList>
    </citation>
    <scope>NUCLEOTIDE SEQUENCE</scope>
    <source>
        <strain evidence="2">Stay&amp;Tobe</strain>
        <tissue evidence="2">Testes</tissue>
    </source>
</reference>
<accession>A0AAD8EHX3</accession>
<evidence type="ECO:0000313" key="3">
    <source>
        <dbReference type="Proteomes" id="UP001233999"/>
    </source>
</evidence>
<keyword evidence="1" id="KW-0472">Membrane</keyword>
<protein>
    <submittedName>
        <fullName evidence="2">Uncharacterized protein</fullName>
    </submittedName>
</protein>
<name>A0AAD8EHX3_DIPPU</name>
<dbReference type="EMBL" id="JASPKZ010004177">
    <property type="protein sequence ID" value="KAJ9590938.1"/>
    <property type="molecule type" value="Genomic_DNA"/>
</dbReference>
<feature type="transmembrane region" description="Helical" evidence="1">
    <location>
        <begin position="95"/>
        <end position="116"/>
    </location>
</feature>
<gene>
    <name evidence="2" type="ORF">L9F63_016036</name>
</gene>
<proteinExistence type="predicted"/>
<feature type="non-terminal residue" evidence="2">
    <location>
        <position position="1"/>
    </location>
</feature>
<reference evidence="2" key="1">
    <citation type="journal article" date="2023" name="IScience">
        <title>Live-bearing cockroach genome reveals convergent evolutionary mechanisms linked to viviparity in insects and beyond.</title>
        <authorList>
            <person name="Fouks B."/>
            <person name="Harrison M.C."/>
            <person name="Mikhailova A.A."/>
            <person name="Marchal E."/>
            <person name="English S."/>
            <person name="Carruthers M."/>
            <person name="Jennings E.C."/>
            <person name="Chiamaka E.L."/>
            <person name="Frigard R.A."/>
            <person name="Pippel M."/>
            <person name="Attardo G.M."/>
            <person name="Benoit J.B."/>
            <person name="Bornberg-Bauer E."/>
            <person name="Tobe S.S."/>
        </authorList>
    </citation>
    <scope>NUCLEOTIDE SEQUENCE</scope>
    <source>
        <strain evidence="2">Stay&amp;Tobe</strain>
    </source>
</reference>
<evidence type="ECO:0000256" key="1">
    <source>
        <dbReference type="SAM" id="Phobius"/>
    </source>
</evidence>